<dbReference type="InterPro" id="IPR045851">
    <property type="entry name" value="AMP-bd_C_sf"/>
</dbReference>
<evidence type="ECO:0000259" key="1">
    <source>
        <dbReference type="Pfam" id="PF00501"/>
    </source>
</evidence>
<name>A0ABT0DZQ8_9SPHN</name>
<comment type="caution">
    <text evidence="3">The sequence shown here is derived from an EMBL/GenBank/DDBJ whole genome shotgun (WGS) entry which is preliminary data.</text>
</comment>
<dbReference type="PANTHER" id="PTHR43767">
    <property type="entry name" value="LONG-CHAIN-FATTY-ACID--COA LIGASE"/>
    <property type="match status" value="1"/>
</dbReference>
<protein>
    <submittedName>
        <fullName evidence="3">Acyl--CoA ligase</fullName>
    </submittedName>
</protein>
<dbReference type="Gene3D" id="3.40.50.12780">
    <property type="entry name" value="N-terminal domain of ligase-like"/>
    <property type="match status" value="1"/>
</dbReference>
<dbReference type="InterPro" id="IPR020845">
    <property type="entry name" value="AMP-binding_CS"/>
</dbReference>
<evidence type="ECO:0000259" key="2">
    <source>
        <dbReference type="Pfam" id="PF13193"/>
    </source>
</evidence>
<dbReference type="PROSITE" id="PS00455">
    <property type="entry name" value="AMP_BINDING"/>
    <property type="match status" value="1"/>
</dbReference>
<dbReference type="InterPro" id="IPR025110">
    <property type="entry name" value="AMP-bd_C"/>
</dbReference>
<gene>
    <name evidence="3" type="ORF">MU848_13555</name>
</gene>
<dbReference type="InterPro" id="IPR000873">
    <property type="entry name" value="AMP-dep_synth/lig_dom"/>
</dbReference>
<organism evidence="3 4">
    <name type="scientific">Sphingobium agri</name>
    <dbReference type="NCBI Taxonomy" id="2933566"/>
    <lineage>
        <taxon>Bacteria</taxon>
        <taxon>Pseudomonadati</taxon>
        <taxon>Pseudomonadota</taxon>
        <taxon>Alphaproteobacteria</taxon>
        <taxon>Sphingomonadales</taxon>
        <taxon>Sphingomonadaceae</taxon>
        <taxon>Sphingobium</taxon>
    </lineage>
</organism>
<dbReference type="Gene3D" id="3.30.300.30">
    <property type="match status" value="1"/>
</dbReference>
<dbReference type="Proteomes" id="UP001203512">
    <property type="component" value="Unassembled WGS sequence"/>
</dbReference>
<dbReference type="PANTHER" id="PTHR43767:SF1">
    <property type="entry name" value="NONRIBOSOMAL PEPTIDE SYNTHASE PES1 (EUROFUNG)-RELATED"/>
    <property type="match status" value="1"/>
</dbReference>
<sequence length="509" mass="55465">MPPFATLWHALRHWADETPARIALRQGERAVAYQDLAVKAEDYARFLRSSGVQNGDRVIIVGLNIIEWVVAYLAVMRLGAIAVPANNRISALQMADLVGLLEARVAIADERHASLLAQAPISVLPMEKAMAVAMSAWEDLPEFVTGEAPALISFSSGTTGEPKGALLSTEALCTASEVFRLFFRATSADSTVVIAPMFHNTGFIDQFGQMLLAGGETMLVEEFHRKEAVAAFKAAPATFVTAVPSVLRMLMILDDADAVFGPARTVLFGGSPMPAAWSREMLERWPHLELVHGYGLTEFGCACSFLPPEMITNFGESVGFAAPFAELRVVGEDGRDVAQGASGEVWVAGPTRMTEYWRRPEANGEKLFGKWLRTGDLGRFDDAGRLFLHGRRDDVINRGGEKILPSHLECLLAELPEIGYCVVIGIPDPVLQEVPVAAIEIRPGRAFDESRARSFLAARLPAYAMPAHFMVFDPFPRIASGKVDRRNVRDAVIRTLEQQSANSGGSDET</sequence>
<dbReference type="Pfam" id="PF13193">
    <property type="entry name" value="AMP-binding_C"/>
    <property type="match status" value="1"/>
</dbReference>
<keyword evidence="3" id="KW-0436">Ligase</keyword>
<accession>A0ABT0DZQ8</accession>
<dbReference type="InterPro" id="IPR042099">
    <property type="entry name" value="ANL_N_sf"/>
</dbReference>
<reference evidence="3 4" key="1">
    <citation type="submission" date="2022-04" db="EMBL/GenBank/DDBJ databases">
        <authorList>
            <person name="Huq M.A."/>
        </authorList>
    </citation>
    <scope>NUCLEOTIDE SEQUENCE [LARGE SCALE GENOMIC DNA]</scope>
    <source>
        <strain evidence="3 4">MAH-33</strain>
    </source>
</reference>
<dbReference type="Pfam" id="PF00501">
    <property type="entry name" value="AMP-binding"/>
    <property type="match status" value="1"/>
</dbReference>
<feature type="domain" description="AMP-binding enzyme C-terminal" evidence="2">
    <location>
        <begin position="408"/>
        <end position="482"/>
    </location>
</feature>
<dbReference type="GO" id="GO:0016874">
    <property type="term" value="F:ligase activity"/>
    <property type="evidence" value="ECO:0007669"/>
    <property type="project" value="UniProtKB-KW"/>
</dbReference>
<proteinExistence type="predicted"/>
<dbReference type="EMBL" id="JALKHS010000010">
    <property type="protein sequence ID" value="MCK0532611.1"/>
    <property type="molecule type" value="Genomic_DNA"/>
</dbReference>
<evidence type="ECO:0000313" key="4">
    <source>
        <dbReference type="Proteomes" id="UP001203512"/>
    </source>
</evidence>
<evidence type="ECO:0000313" key="3">
    <source>
        <dbReference type="EMBL" id="MCK0532611.1"/>
    </source>
</evidence>
<dbReference type="RefSeq" id="WP_201516264.1">
    <property type="nucleotide sequence ID" value="NZ_JALKHS010000010.1"/>
</dbReference>
<dbReference type="InterPro" id="IPR050237">
    <property type="entry name" value="ATP-dep_AMP-bd_enzyme"/>
</dbReference>
<dbReference type="SUPFAM" id="SSF56801">
    <property type="entry name" value="Acetyl-CoA synthetase-like"/>
    <property type="match status" value="1"/>
</dbReference>
<feature type="domain" description="AMP-dependent synthetase/ligase" evidence="1">
    <location>
        <begin position="11"/>
        <end position="357"/>
    </location>
</feature>
<keyword evidence="4" id="KW-1185">Reference proteome</keyword>